<feature type="region of interest" description="Disordered" evidence="1">
    <location>
        <begin position="151"/>
        <end position="289"/>
    </location>
</feature>
<keyword evidence="3" id="KW-1185">Reference proteome</keyword>
<dbReference type="AlphaFoldDB" id="A0A9P4I1N4"/>
<organism evidence="2 3">
    <name type="scientific">Saccharata proteae CBS 121410</name>
    <dbReference type="NCBI Taxonomy" id="1314787"/>
    <lineage>
        <taxon>Eukaryota</taxon>
        <taxon>Fungi</taxon>
        <taxon>Dikarya</taxon>
        <taxon>Ascomycota</taxon>
        <taxon>Pezizomycotina</taxon>
        <taxon>Dothideomycetes</taxon>
        <taxon>Dothideomycetes incertae sedis</taxon>
        <taxon>Botryosphaeriales</taxon>
        <taxon>Saccharataceae</taxon>
        <taxon>Saccharata</taxon>
    </lineage>
</organism>
<evidence type="ECO:0000313" key="3">
    <source>
        <dbReference type="Proteomes" id="UP000799776"/>
    </source>
</evidence>
<dbReference type="EMBL" id="ML978712">
    <property type="protein sequence ID" value="KAF2090572.1"/>
    <property type="molecule type" value="Genomic_DNA"/>
</dbReference>
<feature type="region of interest" description="Disordered" evidence="1">
    <location>
        <begin position="1"/>
        <end position="105"/>
    </location>
</feature>
<sequence>MPKAPTVAARKRPSPQPDRRGSLPPVRRAPPPPARHVSPETYSRRPLPADRHDALPSAPRRALPANRPPPPMPARASDETTLDGGQGEVIREGDIRPSRSLASKRREAACDIANALGRTSYYSLKTGVRYPARPPPAAFEPTVFKQPAREIPGASGWHQALAEKRRATAKRERAEAEKAKKEFLKKEVEEMGKRMDRAAAALPVPEKRRQRNPLAKPPPKKPAAAAPQPPRKRQRVEGESEPIGHTQKRRKEGEERHLLSLRRRSPSQMPARAAAAQPPERPRAMKPAPRMVTVAERIRQMDQAEEDKKEAAKKREERFQMERERATFRKQIRESKQDMDDALFG</sequence>
<proteinExistence type="predicted"/>
<protein>
    <submittedName>
        <fullName evidence="2">Uncharacterized protein</fullName>
    </submittedName>
</protein>
<comment type="caution">
    <text evidence="2">The sequence shown here is derived from an EMBL/GenBank/DDBJ whole genome shotgun (WGS) entry which is preliminary data.</text>
</comment>
<feature type="region of interest" description="Disordered" evidence="1">
    <location>
        <begin position="301"/>
        <end position="345"/>
    </location>
</feature>
<reference evidence="2" key="1">
    <citation type="journal article" date="2020" name="Stud. Mycol.">
        <title>101 Dothideomycetes genomes: a test case for predicting lifestyles and emergence of pathogens.</title>
        <authorList>
            <person name="Haridas S."/>
            <person name="Albert R."/>
            <person name="Binder M."/>
            <person name="Bloem J."/>
            <person name="Labutti K."/>
            <person name="Salamov A."/>
            <person name="Andreopoulos B."/>
            <person name="Baker S."/>
            <person name="Barry K."/>
            <person name="Bills G."/>
            <person name="Bluhm B."/>
            <person name="Cannon C."/>
            <person name="Castanera R."/>
            <person name="Culley D."/>
            <person name="Daum C."/>
            <person name="Ezra D."/>
            <person name="Gonzalez J."/>
            <person name="Henrissat B."/>
            <person name="Kuo A."/>
            <person name="Liang C."/>
            <person name="Lipzen A."/>
            <person name="Lutzoni F."/>
            <person name="Magnuson J."/>
            <person name="Mondo S."/>
            <person name="Nolan M."/>
            <person name="Ohm R."/>
            <person name="Pangilinan J."/>
            <person name="Park H.-J."/>
            <person name="Ramirez L."/>
            <person name="Alfaro M."/>
            <person name="Sun H."/>
            <person name="Tritt A."/>
            <person name="Yoshinaga Y."/>
            <person name="Zwiers L.-H."/>
            <person name="Turgeon B."/>
            <person name="Goodwin S."/>
            <person name="Spatafora J."/>
            <person name="Crous P."/>
            <person name="Grigoriev I."/>
        </authorList>
    </citation>
    <scope>NUCLEOTIDE SEQUENCE</scope>
    <source>
        <strain evidence="2">CBS 121410</strain>
    </source>
</reference>
<feature type="compositionally biased region" description="Low complexity" evidence="1">
    <location>
        <begin position="55"/>
        <end position="65"/>
    </location>
</feature>
<name>A0A9P4I1N4_9PEZI</name>
<evidence type="ECO:0000313" key="2">
    <source>
        <dbReference type="EMBL" id="KAF2090572.1"/>
    </source>
</evidence>
<evidence type="ECO:0000256" key="1">
    <source>
        <dbReference type="SAM" id="MobiDB-lite"/>
    </source>
</evidence>
<feature type="compositionally biased region" description="Basic and acidic residues" evidence="1">
    <location>
        <begin position="301"/>
        <end position="339"/>
    </location>
</feature>
<feature type="compositionally biased region" description="Low complexity" evidence="1">
    <location>
        <begin position="266"/>
        <end position="278"/>
    </location>
</feature>
<gene>
    <name evidence="2" type="ORF">K490DRAFT_61891</name>
</gene>
<feature type="compositionally biased region" description="Basic and acidic residues" evidence="1">
    <location>
        <begin position="161"/>
        <end position="197"/>
    </location>
</feature>
<accession>A0A9P4I1N4</accession>
<dbReference type="Proteomes" id="UP000799776">
    <property type="component" value="Unassembled WGS sequence"/>
</dbReference>